<dbReference type="Proteomes" id="UP000244912">
    <property type="component" value="Unassembled WGS sequence"/>
</dbReference>
<dbReference type="OrthoDB" id="7871601at2"/>
<keyword evidence="3" id="KW-1185">Reference proteome</keyword>
<evidence type="ECO:0000313" key="3">
    <source>
        <dbReference type="Proteomes" id="UP000244912"/>
    </source>
</evidence>
<feature type="region of interest" description="Disordered" evidence="1">
    <location>
        <begin position="15"/>
        <end position="44"/>
    </location>
</feature>
<feature type="compositionally biased region" description="Basic and acidic residues" evidence="1">
    <location>
        <begin position="24"/>
        <end position="35"/>
    </location>
</feature>
<reference evidence="2 3" key="1">
    <citation type="submission" date="2018-03" db="EMBL/GenBank/DDBJ databases">
        <authorList>
            <person name="Keele B.F."/>
        </authorList>
    </citation>
    <scope>NUCLEOTIDE SEQUENCE [LARGE SCALE GENOMIC DNA]</scope>
    <source>
        <strain evidence="2 3">CECT 8504</strain>
    </source>
</reference>
<dbReference type="EMBL" id="ONZF01000007">
    <property type="protein sequence ID" value="SPJ25108.1"/>
    <property type="molecule type" value="Genomic_DNA"/>
</dbReference>
<evidence type="ECO:0000256" key="1">
    <source>
        <dbReference type="SAM" id="MobiDB-lite"/>
    </source>
</evidence>
<name>A0A2R8BY56_9RHOB</name>
<gene>
    <name evidence="2" type="ORF">PAA8504_02954</name>
</gene>
<dbReference type="RefSeq" id="WP_108894917.1">
    <property type="nucleotide sequence ID" value="NZ_ONZF01000007.1"/>
</dbReference>
<protein>
    <submittedName>
        <fullName evidence="2">Uncharacterized protein</fullName>
    </submittedName>
</protein>
<accession>A0A2R8BY56</accession>
<sequence>MTDDTSDRARILQMATHMGSPDTPPEKTARNRGWLDEDGLPTDEGREMLKAMGDQQGTRTVFR</sequence>
<organism evidence="2 3">
    <name type="scientific">Palleronia abyssalis</name>
    <dbReference type="NCBI Taxonomy" id="1501240"/>
    <lineage>
        <taxon>Bacteria</taxon>
        <taxon>Pseudomonadati</taxon>
        <taxon>Pseudomonadota</taxon>
        <taxon>Alphaproteobacteria</taxon>
        <taxon>Rhodobacterales</taxon>
        <taxon>Roseobacteraceae</taxon>
        <taxon>Palleronia</taxon>
    </lineage>
</organism>
<dbReference type="AlphaFoldDB" id="A0A2R8BY56"/>
<proteinExistence type="predicted"/>
<evidence type="ECO:0000313" key="2">
    <source>
        <dbReference type="EMBL" id="SPJ25108.1"/>
    </source>
</evidence>